<reference evidence="2 3" key="1">
    <citation type="submission" date="2017-06" db="EMBL/GenBank/DDBJ databases">
        <title>A platform for efficient transgenesis in Macrostomum lignano, a flatworm model organism for stem cell research.</title>
        <authorList>
            <person name="Berezikov E."/>
        </authorList>
    </citation>
    <scope>NUCLEOTIDE SEQUENCE [LARGE SCALE GENOMIC DNA]</scope>
    <source>
        <strain evidence="2">DV1</strain>
        <tissue evidence="2">Whole organism</tissue>
    </source>
</reference>
<accession>A0A267F8Y8</accession>
<gene>
    <name evidence="2" type="ORF">BOX15_Mlig023216g1</name>
</gene>
<evidence type="ECO:0000313" key="2">
    <source>
        <dbReference type="EMBL" id="PAA70240.1"/>
    </source>
</evidence>
<keyword evidence="1" id="KW-0732">Signal</keyword>
<evidence type="ECO:0000256" key="1">
    <source>
        <dbReference type="SAM" id="SignalP"/>
    </source>
</evidence>
<feature type="signal peptide" evidence="1">
    <location>
        <begin position="1"/>
        <end position="21"/>
    </location>
</feature>
<protein>
    <submittedName>
        <fullName evidence="2">Uncharacterized protein</fullName>
    </submittedName>
</protein>
<sequence>MRIASSILVCLFVALLIDVSTVTPFILKNRDHKNQKEKPNLQKLLAVLQKLLDRDTNRMPEPTTTPEIRPVAKYEKRMILQ</sequence>
<keyword evidence="3" id="KW-1185">Reference proteome</keyword>
<dbReference type="EMBL" id="NIVC01001256">
    <property type="protein sequence ID" value="PAA70240.1"/>
    <property type="molecule type" value="Genomic_DNA"/>
</dbReference>
<dbReference type="AlphaFoldDB" id="A0A267F8Y8"/>
<proteinExistence type="predicted"/>
<comment type="caution">
    <text evidence="2">The sequence shown here is derived from an EMBL/GenBank/DDBJ whole genome shotgun (WGS) entry which is preliminary data.</text>
</comment>
<name>A0A267F8Y8_9PLAT</name>
<organism evidence="2 3">
    <name type="scientific">Macrostomum lignano</name>
    <dbReference type="NCBI Taxonomy" id="282301"/>
    <lineage>
        <taxon>Eukaryota</taxon>
        <taxon>Metazoa</taxon>
        <taxon>Spiralia</taxon>
        <taxon>Lophotrochozoa</taxon>
        <taxon>Platyhelminthes</taxon>
        <taxon>Rhabditophora</taxon>
        <taxon>Macrostomorpha</taxon>
        <taxon>Macrostomida</taxon>
        <taxon>Macrostomidae</taxon>
        <taxon>Macrostomum</taxon>
    </lineage>
</organism>
<evidence type="ECO:0000313" key="3">
    <source>
        <dbReference type="Proteomes" id="UP000215902"/>
    </source>
</evidence>
<dbReference type="Proteomes" id="UP000215902">
    <property type="component" value="Unassembled WGS sequence"/>
</dbReference>
<feature type="chain" id="PRO_5012199155" evidence="1">
    <location>
        <begin position="22"/>
        <end position="81"/>
    </location>
</feature>